<evidence type="ECO:0000256" key="3">
    <source>
        <dbReference type="ARBA" id="ARBA00022475"/>
    </source>
</evidence>
<dbReference type="PANTHER" id="PTHR42718">
    <property type="entry name" value="MAJOR FACILITATOR SUPERFAMILY MULTIDRUG TRANSPORTER MFSC"/>
    <property type="match status" value="1"/>
</dbReference>
<feature type="transmembrane region" description="Helical" evidence="7">
    <location>
        <begin position="457"/>
        <end position="477"/>
    </location>
</feature>
<name>A0A841SQZ8_9BACL</name>
<evidence type="ECO:0000256" key="2">
    <source>
        <dbReference type="ARBA" id="ARBA00022448"/>
    </source>
</evidence>
<dbReference type="InterPro" id="IPR004638">
    <property type="entry name" value="EmrB-like"/>
</dbReference>
<keyword evidence="4 7" id="KW-0812">Transmembrane</keyword>
<dbReference type="Gene3D" id="1.20.1250.20">
    <property type="entry name" value="MFS general substrate transporter like domains"/>
    <property type="match status" value="1"/>
</dbReference>
<gene>
    <name evidence="9" type="ORF">H7B67_02780</name>
</gene>
<feature type="transmembrane region" description="Helical" evidence="7">
    <location>
        <begin position="156"/>
        <end position="179"/>
    </location>
</feature>
<evidence type="ECO:0000313" key="10">
    <source>
        <dbReference type="Proteomes" id="UP000535838"/>
    </source>
</evidence>
<comment type="subcellular location">
    <subcellularLocation>
        <location evidence="1">Cell membrane</location>
        <topology evidence="1">Multi-pass membrane protein</topology>
    </subcellularLocation>
</comment>
<evidence type="ECO:0000259" key="8">
    <source>
        <dbReference type="PROSITE" id="PS50850"/>
    </source>
</evidence>
<feature type="transmembrane region" description="Helical" evidence="7">
    <location>
        <begin position="376"/>
        <end position="399"/>
    </location>
</feature>
<reference evidence="9 10" key="1">
    <citation type="submission" date="2020-08" db="EMBL/GenBank/DDBJ databases">
        <title>Cohnella phylogeny.</title>
        <authorList>
            <person name="Dunlap C."/>
        </authorList>
    </citation>
    <scope>NUCLEOTIDE SEQUENCE [LARGE SCALE GENOMIC DNA]</scope>
    <source>
        <strain evidence="9 10">DSM 25241</strain>
    </source>
</reference>
<dbReference type="InterPro" id="IPR020846">
    <property type="entry name" value="MFS_dom"/>
</dbReference>
<feature type="transmembrane region" description="Helical" evidence="7">
    <location>
        <begin position="63"/>
        <end position="81"/>
    </location>
</feature>
<dbReference type="PANTHER" id="PTHR42718:SF46">
    <property type="entry name" value="BLR6921 PROTEIN"/>
    <property type="match status" value="1"/>
</dbReference>
<dbReference type="Pfam" id="PF07690">
    <property type="entry name" value="MFS_1"/>
    <property type="match status" value="1"/>
</dbReference>
<keyword evidence="2" id="KW-0813">Transport</keyword>
<organism evidence="9 10">
    <name type="scientific">Cohnella thailandensis</name>
    <dbReference type="NCBI Taxonomy" id="557557"/>
    <lineage>
        <taxon>Bacteria</taxon>
        <taxon>Bacillati</taxon>
        <taxon>Bacillota</taxon>
        <taxon>Bacilli</taxon>
        <taxon>Bacillales</taxon>
        <taxon>Paenibacillaceae</taxon>
        <taxon>Cohnella</taxon>
    </lineage>
</organism>
<dbReference type="Gene3D" id="1.20.1720.10">
    <property type="entry name" value="Multidrug resistance protein D"/>
    <property type="match status" value="1"/>
</dbReference>
<dbReference type="CDD" id="cd17321">
    <property type="entry name" value="MFS_MMR_MDR_like"/>
    <property type="match status" value="1"/>
</dbReference>
<feature type="transmembrane region" description="Helical" evidence="7">
    <location>
        <begin position="216"/>
        <end position="236"/>
    </location>
</feature>
<comment type="caution">
    <text evidence="9">The sequence shown here is derived from an EMBL/GenBank/DDBJ whole genome shotgun (WGS) entry which is preliminary data.</text>
</comment>
<dbReference type="PROSITE" id="PS50850">
    <property type="entry name" value="MFS"/>
    <property type="match status" value="1"/>
</dbReference>
<keyword evidence="5 7" id="KW-1133">Transmembrane helix</keyword>
<feature type="transmembrane region" description="Helical" evidence="7">
    <location>
        <begin position="420"/>
        <end position="437"/>
    </location>
</feature>
<dbReference type="NCBIfam" id="TIGR00711">
    <property type="entry name" value="efflux_EmrB"/>
    <property type="match status" value="1"/>
</dbReference>
<feature type="transmembrane region" description="Helical" evidence="7">
    <location>
        <begin position="93"/>
        <end position="112"/>
    </location>
</feature>
<evidence type="ECO:0000313" key="9">
    <source>
        <dbReference type="EMBL" id="MBB6633036.1"/>
    </source>
</evidence>
<evidence type="ECO:0000256" key="5">
    <source>
        <dbReference type="ARBA" id="ARBA00022989"/>
    </source>
</evidence>
<dbReference type="EMBL" id="JACJVQ010000003">
    <property type="protein sequence ID" value="MBB6633036.1"/>
    <property type="molecule type" value="Genomic_DNA"/>
</dbReference>
<feature type="transmembrane region" description="Helical" evidence="7">
    <location>
        <begin position="319"/>
        <end position="340"/>
    </location>
</feature>
<dbReference type="InterPro" id="IPR036259">
    <property type="entry name" value="MFS_trans_sf"/>
</dbReference>
<evidence type="ECO:0000256" key="7">
    <source>
        <dbReference type="SAM" id="Phobius"/>
    </source>
</evidence>
<keyword evidence="3" id="KW-1003">Cell membrane</keyword>
<dbReference type="SUPFAM" id="SSF103473">
    <property type="entry name" value="MFS general substrate transporter"/>
    <property type="match status" value="1"/>
</dbReference>
<evidence type="ECO:0000256" key="6">
    <source>
        <dbReference type="ARBA" id="ARBA00023136"/>
    </source>
</evidence>
<feature type="transmembrane region" description="Helical" evidence="7">
    <location>
        <begin position="283"/>
        <end position="307"/>
    </location>
</feature>
<feature type="transmembrane region" description="Helical" evidence="7">
    <location>
        <begin position="347"/>
        <end position="364"/>
    </location>
</feature>
<feature type="domain" description="Major facilitator superfamily (MFS) profile" evidence="8">
    <location>
        <begin position="28"/>
        <end position="481"/>
    </location>
</feature>
<feature type="transmembrane region" description="Helical" evidence="7">
    <location>
        <begin position="26"/>
        <end position="51"/>
    </location>
</feature>
<dbReference type="InterPro" id="IPR011701">
    <property type="entry name" value="MFS"/>
</dbReference>
<accession>A0A841SQZ8</accession>
<dbReference type="GO" id="GO:0005886">
    <property type="term" value="C:plasma membrane"/>
    <property type="evidence" value="ECO:0007669"/>
    <property type="project" value="UniProtKB-SubCell"/>
</dbReference>
<sequence>MNLKAASHSSAAAAKPAPQSAAQLRWWALVVLALAQFLVVLDASIVNIALPSLGSDLNLNSELLSWVITAYVLPFGGFLLLGGRLGDRYGHRLLFLSGVAGFTLASAAAGLAQSGAWLLAARAFQGASAALLAPAALALVARLFPDPRDRAKALGIWGAVAGIGSAAGVLLGGVLTSAFGWSAVFYVNVPIGLLVVLTLPSLVSRDRRGERNALDMPGAVTITAALVALVAALARIERSGWTSPVTLALAGVSAAALAAFLLIERRASQPLLPFSIFRNKSVLGGNLAMFLIGGATTGLFFALSVYMQQVLLYGAMKAGLTQLPLAGALVLVAGVIPAIVSKLGTRLTLAVSLFVLAGGLVWLAQAPSEATFAGNLLLPSIAIGLGLGGAFVVGTDLAVHGVSEKEAGLASGLVNTGQQVGGAVGLAILTTAASMRTTNLLGEGASEANALTGGFQWVFLGAAILSALAGILVLLIVRSSQGKGR</sequence>
<dbReference type="GO" id="GO:0022857">
    <property type="term" value="F:transmembrane transporter activity"/>
    <property type="evidence" value="ECO:0007669"/>
    <property type="project" value="InterPro"/>
</dbReference>
<dbReference type="RefSeq" id="WP_185118275.1">
    <property type="nucleotide sequence ID" value="NZ_JACJVQ010000003.1"/>
</dbReference>
<proteinExistence type="predicted"/>
<feature type="transmembrane region" description="Helical" evidence="7">
    <location>
        <begin position="124"/>
        <end position="144"/>
    </location>
</feature>
<dbReference type="AlphaFoldDB" id="A0A841SQZ8"/>
<protein>
    <submittedName>
        <fullName evidence="9">MFS transporter</fullName>
    </submittedName>
</protein>
<feature type="transmembrane region" description="Helical" evidence="7">
    <location>
        <begin position="185"/>
        <end position="204"/>
    </location>
</feature>
<evidence type="ECO:0000256" key="4">
    <source>
        <dbReference type="ARBA" id="ARBA00022692"/>
    </source>
</evidence>
<feature type="transmembrane region" description="Helical" evidence="7">
    <location>
        <begin position="242"/>
        <end position="263"/>
    </location>
</feature>
<keyword evidence="6 7" id="KW-0472">Membrane</keyword>
<evidence type="ECO:0000256" key="1">
    <source>
        <dbReference type="ARBA" id="ARBA00004651"/>
    </source>
</evidence>
<keyword evidence="10" id="KW-1185">Reference proteome</keyword>
<dbReference type="Proteomes" id="UP000535838">
    <property type="component" value="Unassembled WGS sequence"/>
</dbReference>